<name>A0ABQ6JX66_9MICO</name>
<sequence length="724" mass="79224">MLTTQWWAMGLMFLIGFASMAIVMWLSIFIAFRSRPLYQKLNSQLDRYQQVVEPLRRLAMIGIPVLLGLFVGVSTAARWSTVLQYLNRTSFGQTDPQFGFDASFFVFELPFLRGLVAYASAIVLISGLAAIATHYLYGGIRINGREVRVTRAARIQIAVMAAIYIALQAVSIWLDQYATLTQDTGTITGAAYTEVNAGIPGRAILAGIAALVALLFIVTAVIGRWRLPLIGTALLIVSGLVVGTIYPAIVERFTVVPNAKQVEAQYIQRAIDATTHAYGLDDLDVVSYDAVTTASQGQLREDAATTASIRILDPAIVSPTFRQLERVKQYYQFATHLDVDRYEIDGQTQDTVIAVRELNQAGQTNSGWYNNTLVYTHGYGVVAAYGNSRAADGTPQFLESGIPSTGKLGEFEPRVYFGENSPEYSIVGAPDGAAPIELDYPRGGNDTSDTNAATFTFDGDGGPVLDDVVKKLVYALKFQSADLLLSDNVTDQSQILYDRNPIERVGKVAPYLTLDTDTYPAVVDGRIVWIVDGYTTTANYPYSSVQQLSSTIADTYTPSPDFPLDDVNYIRNSVKATVDAYDGSVTLYAWDDEDPILKTWQKIFPSTLKPASEMSEQLTSHVRYPADLFKLQRAILQTYHVDDAGTFYSGDDAWATPEDPTQTSGVAQPPYYLTMQMPDADAPSFSIYSTYIPAKQATDTGQSVLTGFLAANADPGRTTASSRC</sequence>
<keyword evidence="2 5" id="KW-0812">Transmembrane</keyword>
<evidence type="ECO:0000256" key="3">
    <source>
        <dbReference type="ARBA" id="ARBA00022989"/>
    </source>
</evidence>
<feature type="transmembrane region" description="Helical" evidence="5">
    <location>
        <begin position="115"/>
        <end position="137"/>
    </location>
</feature>
<keyword evidence="1" id="KW-1003">Cell membrane</keyword>
<keyword evidence="4 5" id="KW-0472">Membrane</keyword>
<dbReference type="InterPro" id="IPR005372">
    <property type="entry name" value="UPF0182"/>
</dbReference>
<organism evidence="6 7">
    <name type="scientific">Homoserinibacter gongjuensis</name>
    <dbReference type="NCBI Taxonomy" id="1162968"/>
    <lineage>
        <taxon>Bacteria</taxon>
        <taxon>Bacillati</taxon>
        <taxon>Actinomycetota</taxon>
        <taxon>Actinomycetes</taxon>
        <taxon>Micrococcales</taxon>
        <taxon>Microbacteriaceae</taxon>
        <taxon>Homoserinibacter</taxon>
    </lineage>
</organism>
<feature type="transmembrane region" description="Helical" evidence="5">
    <location>
        <begin position="58"/>
        <end position="79"/>
    </location>
</feature>
<protein>
    <submittedName>
        <fullName evidence="6">Uncharacterized protein</fullName>
    </submittedName>
</protein>
<evidence type="ECO:0000256" key="5">
    <source>
        <dbReference type="SAM" id="Phobius"/>
    </source>
</evidence>
<evidence type="ECO:0000313" key="7">
    <source>
        <dbReference type="Proteomes" id="UP001157069"/>
    </source>
</evidence>
<comment type="caution">
    <text evidence="6">The sequence shown here is derived from an EMBL/GenBank/DDBJ whole genome shotgun (WGS) entry which is preliminary data.</text>
</comment>
<dbReference type="Pfam" id="PF03699">
    <property type="entry name" value="UPF0182"/>
    <property type="match status" value="1"/>
</dbReference>
<keyword evidence="7" id="KW-1185">Reference proteome</keyword>
<feature type="transmembrane region" description="Helical" evidence="5">
    <location>
        <begin position="229"/>
        <end position="249"/>
    </location>
</feature>
<dbReference type="PANTHER" id="PTHR39344:SF1">
    <property type="entry name" value="UPF0182 PROTEIN SLL1060"/>
    <property type="match status" value="1"/>
</dbReference>
<keyword evidence="3 5" id="KW-1133">Transmembrane helix</keyword>
<dbReference type="PANTHER" id="PTHR39344">
    <property type="entry name" value="UPF0182 PROTEIN SLL1060"/>
    <property type="match status" value="1"/>
</dbReference>
<accession>A0ABQ6JX66</accession>
<feature type="transmembrane region" description="Helical" evidence="5">
    <location>
        <begin position="203"/>
        <end position="222"/>
    </location>
</feature>
<reference evidence="7" key="1">
    <citation type="journal article" date="2019" name="Int. J. Syst. Evol. Microbiol.">
        <title>The Global Catalogue of Microorganisms (GCM) 10K type strain sequencing project: providing services to taxonomists for standard genome sequencing and annotation.</title>
        <authorList>
            <consortium name="The Broad Institute Genomics Platform"/>
            <consortium name="The Broad Institute Genome Sequencing Center for Infectious Disease"/>
            <person name="Wu L."/>
            <person name="Ma J."/>
        </authorList>
    </citation>
    <scope>NUCLEOTIDE SEQUENCE [LARGE SCALE GENOMIC DNA]</scope>
    <source>
        <strain evidence="7">NBRC 108755</strain>
    </source>
</reference>
<dbReference type="Proteomes" id="UP001157069">
    <property type="component" value="Unassembled WGS sequence"/>
</dbReference>
<dbReference type="EMBL" id="BSVA01000001">
    <property type="protein sequence ID" value="GMA91983.1"/>
    <property type="molecule type" value="Genomic_DNA"/>
</dbReference>
<gene>
    <name evidence="6" type="ORF">GCM10025869_25120</name>
</gene>
<feature type="transmembrane region" description="Helical" evidence="5">
    <location>
        <begin position="6"/>
        <end position="32"/>
    </location>
</feature>
<evidence type="ECO:0000256" key="1">
    <source>
        <dbReference type="ARBA" id="ARBA00022475"/>
    </source>
</evidence>
<proteinExistence type="predicted"/>
<evidence type="ECO:0000313" key="6">
    <source>
        <dbReference type="EMBL" id="GMA91983.1"/>
    </source>
</evidence>
<feature type="transmembrane region" description="Helical" evidence="5">
    <location>
        <begin position="157"/>
        <end position="174"/>
    </location>
</feature>
<evidence type="ECO:0000256" key="4">
    <source>
        <dbReference type="ARBA" id="ARBA00023136"/>
    </source>
</evidence>
<evidence type="ECO:0000256" key="2">
    <source>
        <dbReference type="ARBA" id="ARBA00022692"/>
    </source>
</evidence>